<dbReference type="Gene3D" id="1.20.1500.10">
    <property type="entry name" value="YheA/YmcA-like"/>
    <property type="match status" value="1"/>
</dbReference>
<reference evidence="2 3" key="1">
    <citation type="submission" date="2016-10" db="EMBL/GenBank/DDBJ databases">
        <authorList>
            <person name="de Groot N.N."/>
        </authorList>
    </citation>
    <scope>NUCLEOTIDE SEQUENCE [LARGE SCALE GENOMIC DNA]</scope>
    <source>
        <strain evidence="2 3">DSM 15827</strain>
    </source>
</reference>
<accession>A0A1H9JU22</accession>
<dbReference type="Pfam" id="PF06133">
    <property type="entry name" value="Com_YlbF"/>
    <property type="match status" value="1"/>
</dbReference>
<evidence type="ECO:0000313" key="2">
    <source>
        <dbReference type="EMBL" id="SEQ90329.1"/>
    </source>
</evidence>
<sequence>MNIYDTANQLERELRELDQYKKVTECLANIEADEEAKALLDEFRQINVVLQQKQMSGQEITEEDIAHAQGLGQRASENELVKELMTAEQMLNMVVQEINQIITKPLQEMYAQK</sequence>
<dbReference type="EMBL" id="FOGF01000010">
    <property type="protein sequence ID" value="SEQ90329.1"/>
    <property type="molecule type" value="Genomic_DNA"/>
</dbReference>
<comment type="similarity">
    <text evidence="1">Belongs to the UPF0342 family.</text>
</comment>
<dbReference type="AlphaFoldDB" id="A0A1H9JU22"/>
<dbReference type="STRING" id="137733.SAMN05421767_11035"/>
<dbReference type="OrthoDB" id="9811402at2"/>
<dbReference type="RefSeq" id="WP_089746347.1">
    <property type="nucleotide sequence ID" value="NZ_FOGF01000010.1"/>
</dbReference>
<keyword evidence="3" id="KW-1185">Reference proteome</keyword>
<evidence type="ECO:0000256" key="1">
    <source>
        <dbReference type="HAMAP-Rule" id="MF_01526"/>
    </source>
</evidence>
<proteinExistence type="inferred from homology"/>
<dbReference type="InterPro" id="IPR023378">
    <property type="entry name" value="YheA/YmcA-like_dom_sf"/>
</dbReference>
<dbReference type="HAMAP" id="MF_01526">
    <property type="entry name" value="UPF0342"/>
    <property type="match status" value="1"/>
</dbReference>
<organism evidence="2 3">
    <name type="scientific">Granulicatella balaenopterae</name>
    <dbReference type="NCBI Taxonomy" id="137733"/>
    <lineage>
        <taxon>Bacteria</taxon>
        <taxon>Bacillati</taxon>
        <taxon>Bacillota</taxon>
        <taxon>Bacilli</taxon>
        <taxon>Lactobacillales</taxon>
        <taxon>Carnobacteriaceae</taxon>
        <taxon>Granulicatella</taxon>
    </lineage>
</organism>
<dbReference type="SUPFAM" id="SSF158622">
    <property type="entry name" value="YheA/YmcA-like"/>
    <property type="match status" value="1"/>
</dbReference>
<protein>
    <recommendedName>
        <fullName evidence="1">UPF0342 protein SAMN05421767_11035</fullName>
    </recommendedName>
</protein>
<name>A0A1H9JU22_9LACT</name>
<gene>
    <name evidence="2" type="ORF">SAMN05421767_11035</name>
</gene>
<evidence type="ECO:0000313" key="3">
    <source>
        <dbReference type="Proteomes" id="UP000198556"/>
    </source>
</evidence>
<dbReference type="Proteomes" id="UP000198556">
    <property type="component" value="Unassembled WGS sequence"/>
</dbReference>
<dbReference type="InterPro" id="IPR010368">
    <property type="entry name" value="Com_YlbF"/>
</dbReference>